<dbReference type="InterPro" id="IPR015797">
    <property type="entry name" value="NUDIX_hydrolase-like_dom_sf"/>
</dbReference>
<dbReference type="InterPro" id="IPR050241">
    <property type="entry name" value="NAD-cap_RNA_hydrolase_NudC"/>
</dbReference>
<dbReference type="GO" id="GO:0035529">
    <property type="term" value="F:NADH pyrophosphatase activity"/>
    <property type="evidence" value="ECO:0007669"/>
    <property type="project" value="TreeGrafter"/>
</dbReference>
<comment type="cofactor">
    <cofactor evidence="2">
        <name>Zn(2+)</name>
        <dbReference type="ChEBI" id="CHEBI:29105"/>
    </cofactor>
</comment>
<keyword evidence="8" id="KW-0520">NAD</keyword>
<dbReference type="AlphaFoldDB" id="A0A921MCF1"/>
<dbReference type="Gene3D" id="3.90.79.20">
    <property type="match status" value="1"/>
</dbReference>
<dbReference type="Proteomes" id="UP000784435">
    <property type="component" value="Unassembled WGS sequence"/>
</dbReference>
<dbReference type="InterPro" id="IPR000086">
    <property type="entry name" value="NUDIX_hydrolase_dom"/>
</dbReference>
<dbReference type="GO" id="GO:0046872">
    <property type="term" value="F:metal ion binding"/>
    <property type="evidence" value="ECO:0007669"/>
    <property type="project" value="UniProtKB-KW"/>
</dbReference>
<dbReference type="PANTHER" id="PTHR42904">
    <property type="entry name" value="NUDIX HYDROLASE, NUDC SUBFAMILY"/>
    <property type="match status" value="1"/>
</dbReference>
<dbReference type="PANTHER" id="PTHR42904:SF6">
    <property type="entry name" value="NAD-CAPPED RNA HYDROLASE NUDT12"/>
    <property type="match status" value="1"/>
</dbReference>
<comment type="cofactor">
    <cofactor evidence="1">
        <name>Mg(2+)</name>
        <dbReference type="ChEBI" id="CHEBI:18420"/>
    </cofactor>
</comment>
<evidence type="ECO:0000256" key="1">
    <source>
        <dbReference type="ARBA" id="ARBA00001946"/>
    </source>
</evidence>
<evidence type="ECO:0000256" key="6">
    <source>
        <dbReference type="ARBA" id="ARBA00022801"/>
    </source>
</evidence>
<dbReference type="NCBIfam" id="NF001299">
    <property type="entry name" value="PRK00241.1"/>
    <property type="match status" value="1"/>
</dbReference>
<proteinExistence type="inferred from homology"/>
<dbReference type="PROSITE" id="PS51462">
    <property type="entry name" value="NUDIX"/>
    <property type="match status" value="1"/>
</dbReference>
<reference evidence="12" key="1">
    <citation type="journal article" date="2021" name="PeerJ">
        <title>Extensive microbial diversity within the chicken gut microbiome revealed by metagenomics and culture.</title>
        <authorList>
            <person name="Gilroy R."/>
            <person name="Ravi A."/>
            <person name="Getino M."/>
            <person name="Pursley I."/>
            <person name="Horton D.L."/>
            <person name="Alikhan N.F."/>
            <person name="Baker D."/>
            <person name="Gharbi K."/>
            <person name="Hall N."/>
            <person name="Watson M."/>
            <person name="Adriaenssens E.M."/>
            <person name="Foster-Nyarko E."/>
            <person name="Jarju S."/>
            <person name="Secka A."/>
            <person name="Antonio M."/>
            <person name="Oren A."/>
            <person name="Chaudhuri R.R."/>
            <person name="La Ragione R."/>
            <person name="Hildebrand F."/>
            <person name="Pallen M.J."/>
        </authorList>
    </citation>
    <scope>NUCLEOTIDE SEQUENCE</scope>
    <source>
        <strain evidence="12">ChiGjej5B5-7349</strain>
    </source>
</reference>
<evidence type="ECO:0000256" key="8">
    <source>
        <dbReference type="ARBA" id="ARBA00023027"/>
    </source>
</evidence>
<comment type="catalytic activity">
    <reaction evidence="9">
        <text>a 5'-end NAD(+)-phospho-ribonucleoside in mRNA + H2O = a 5'-end phospho-adenosine-phospho-ribonucleoside in mRNA + beta-nicotinamide D-ribonucleotide + 2 H(+)</text>
        <dbReference type="Rhea" id="RHEA:60876"/>
        <dbReference type="Rhea" id="RHEA-COMP:15698"/>
        <dbReference type="Rhea" id="RHEA-COMP:15719"/>
        <dbReference type="ChEBI" id="CHEBI:14649"/>
        <dbReference type="ChEBI" id="CHEBI:15377"/>
        <dbReference type="ChEBI" id="CHEBI:15378"/>
        <dbReference type="ChEBI" id="CHEBI:144029"/>
        <dbReference type="ChEBI" id="CHEBI:144051"/>
    </reaction>
    <physiologicalReaction direction="left-to-right" evidence="9">
        <dbReference type="Rhea" id="RHEA:60877"/>
    </physiologicalReaction>
</comment>
<comment type="caution">
    <text evidence="12">The sequence shown here is derived from an EMBL/GenBank/DDBJ whole genome shotgun (WGS) entry which is preliminary data.</text>
</comment>
<dbReference type="GO" id="GO:0019677">
    <property type="term" value="P:NAD+ catabolic process"/>
    <property type="evidence" value="ECO:0007669"/>
    <property type="project" value="TreeGrafter"/>
</dbReference>
<dbReference type="Pfam" id="PF00293">
    <property type="entry name" value="NUDIX"/>
    <property type="match status" value="1"/>
</dbReference>
<keyword evidence="7" id="KW-0460">Magnesium</keyword>
<dbReference type="EC" id="3.6.1.22" evidence="4"/>
<dbReference type="SUPFAM" id="SSF55811">
    <property type="entry name" value="Nudix"/>
    <property type="match status" value="1"/>
</dbReference>
<dbReference type="GO" id="GO:0006742">
    <property type="term" value="P:NADP+ catabolic process"/>
    <property type="evidence" value="ECO:0007669"/>
    <property type="project" value="TreeGrafter"/>
</dbReference>
<evidence type="ECO:0000256" key="2">
    <source>
        <dbReference type="ARBA" id="ARBA00001947"/>
    </source>
</evidence>
<evidence type="ECO:0000256" key="10">
    <source>
        <dbReference type="RuleBase" id="RU003476"/>
    </source>
</evidence>
<organism evidence="12 13">
    <name type="scientific">Brevibacterium senegalense</name>
    <dbReference type="NCBI Taxonomy" id="1033736"/>
    <lineage>
        <taxon>Bacteria</taxon>
        <taxon>Bacillati</taxon>
        <taxon>Actinomycetota</taxon>
        <taxon>Actinomycetes</taxon>
        <taxon>Micrococcales</taxon>
        <taxon>Brevibacteriaceae</taxon>
        <taxon>Brevibacterium</taxon>
    </lineage>
</organism>
<evidence type="ECO:0000313" key="13">
    <source>
        <dbReference type="Proteomes" id="UP000784435"/>
    </source>
</evidence>
<keyword evidence="6 10" id="KW-0378">Hydrolase</keyword>
<protein>
    <recommendedName>
        <fullName evidence="4">NAD(+) diphosphatase</fullName>
        <ecNumber evidence="4">3.6.1.22</ecNumber>
    </recommendedName>
</protein>
<evidence type="ECO:0000256" key="4">
    <source>
        <dbReference type="ARBA" id="ARBA00012381"/>
    </source>
</evidence>
<dbReference type="InterPro" id="IPR020476">
    <property type="entry name" value="Nudix_hydrolase"/>
</dbReference>
<sequence>MRPLPMLPPASLSRTALDRNHSLRSAGIDAVWETGRARAVVGHRGNLLISRGGLHLLTREQVPRNTFLFYLGTDAAGDHFIGAALHDEGRAELDQWVGAQQARDAEAWLTDPIGGLDATEPTWMSLRDLGEQLDDRDVALATSLTALANWHFAHTHSPRSGRPTEPVLSGWVRRDPEAGSEHFPRTDPAVIMAVVHTDEEGEEHLLLGSNAMWPADRYSLLAGFVEPGETLESAVIREVQEEAGITVRAPRYVGSQPWPFPASLMLGFTAEADSMAARADDDEITALRWFTRTELRDAIAAQEVAVPTTVSIAGQILYSWLDNDSDTASARP</sequence>
<dbReference type="InterPro" id="IPR020084">
    <property type="entry name" value="NUDIX_hydrolase_CS"/>
</dbReference>
<name>A0A921MCF1_9MICO</name>
<dbReference type="PROSITE" id="PS00893">
    <property type="entry name" value="NUDIX_BOX"/>
    <property type="match status" value="1"/>
</dbReference>
<evidence type="ECO:0000259" key="11">
    <source>
        <dbReference type="PROSITE" id="PS51462"/>
    </source>
</evidence>
<keyword evidence="5" id="KW-0479">Metal-binding</keyword>
<gene>
    <name evidence="12" type="primary">nudC</name>
    <name evidence="12" type="ORF">K8V08_00505</name>
</gene>
<dbReference type="EMBL" id="DYUK01000016">
    <property type="protein sequence ID" value="HJG78876.1"/>
    <property type="molecule type" value="Genomic_DNA"/>
</dbReference>
<evidence type="ECO:0000256" key="3">
    <source>
        <dbReference type="ARBA" id="ARBA00009595"/>
    </source>
</evidence>
<evidence type="ECO:0000256" key="7">
    <source>
        <dbReference type="ARBA" id="ARBA00022842"/>
    </source>
</evidence>
<dbReference type="InterPro" id="IPR049734">
    <property type="entry name" value="NudC-like_C"/>
</dbReference>
<dbReference type="CDD" id="cd03429">
    <property type="entry name" value="NUDIX_NADH_pyrophosphatase_Nudt13"/>
    <property type="match status" value="1"/>
</dbReference>
<dbReference type="PRINTS" id="PR00502">
    <property type="entry name" value="NUDIXFAMILY"/>
</dbReference>
<evidence type="ECO:0000313" key="12">
    <source>
        <dbReference type="EMBL" id="HJG78876.1"/>
    </source>
</evidence>
<dbReference type="GO" id="GO:0005829">
    <property type="term" value="C:cytosol"/>
    <property type="evidence" value="ECO:0007669"/>
    <property type="project" value="TreeGrafter"/>
</dbReference>
<evidence type="ECO:0000256" key="5">
    <source>
        <dbReference type="ARBA" id="ARBA00022723"/>
    </source>
</evidence>
<feature type="domain" description="Nudix hydrolase" evidence="11">
    <location>
        <begin position="184"/>
        <end position="312"/>
    </location>
</feature>
<evidence type="ECO:0000256" key="9">
    <source>
        <dbReference type="ARBA" id="ARBA00023679"/>
    </source>
</evidence>
<dbReference type="Gene3D" id="3.90.79.10">
    <property type="entry name" value="Nucleoside Triphosphate Pyrophosphohydrolase"/>
    <property type="match status" value="1"/>
</dbReference>
<reference evidence="12" key="2">
    <citation type="submission" date="2021-09" db="EMBL/GenBank/DDBJ databases">
        <authorList>
            <person name="Gilroy R."/>
        </authorList>
    </citation>
    <scope>NUCLEOTIDE SEQUENCE</scope>
    <source>
        <strain evidence="12">ChiGjej5B5-7349</strain>
    </source>
</reference>
<comment type="similarity">
    <text evidence="3">Belongs to the Nudix hydrolase family. NudC subfamily.</text>
</comment>
<accession>A0A921MCF1</accession>